<dbReference type="Pfam" id="PF24681">
    <property type="entry name" value="Kelch_KLHDC2_KLHL20_DRC7"/>
    <property type="match status" value="2"/>
</dbReference>
<name>A0AA89BSE0_PINIB</name>
<gene>
    <name evidence="3" type="ORF">FSP39_020423</name>
</gene>
<dbReference type="SUPFAM" id="SSF50965">
    <property type="entry name" value="Galactose oxidase, central domain"/>
    <property type="match status" value="1"/>
</dbReference>
<organism evidence="3 4">
    <name type="scientific">Pinctada imbricata</name>
    <name type="common">Atlantic pearl-oyster</name>
    <name type="synonym">Pinctada martensii</name>
    <dbReference type="NCBI Taxonomy" id="66713"/>
    <lineage>
        <taxon>Eukaryota</taxon>
        <taxon>Metazoa</taxon>
        <taxon>Spiralia</taxon>
        <taxon>Lophotrochozoa</taxon>
        <taxon>Mollusca</taxon>
        <taxon>Bivalvia</taxon>
        <taxon>Autobranchia</taxon>
        <taxon>Pteriomorphia</taxon>
        <taxon>Pterioida</taxon>
        <taxon>Pterioidea</taxon>
        <taxon>Pteriidae</taxon>
        <taxon>Pinctada</taxon>
    </lineage>
</organism>
<dbReference type="AlphaFoldDB" id="A0AA89BSE0"/>
<reference evidence="3" key="1">
    <citation type="submission" date="2019-08" db="EMBL/GenBank/DDBJ databases">
        <title>The improved chromosome-level genome for the pearl oyster Pinctada fucata martensii using PacBio sequencing and Hi-C.</title>
        <authorList>
            <person name="Zheng Z."/>
        </authorList>
    </citation>
    <scope>NUCLEOTIDE SEQUENCE</scope>
    <source>
        <strain evidence="3">ZZ-2019</strain>
        <tissue evidence="3">Adductor muscle</tissue>
    </source>
</reference>
<comment type="caution">
    <text evidence="3">The sequence shown here is derived from an EMBL/GenBank/DDBJ whole genome shotgun (WGS) entry which is preliminary data.</text>
</comment>
<evidence type="ECO:0000313" key="3">
    <source>
        <dbReference type="EMBL" id="KAK3093804.1"/>
    </source>
</evidence>
<evidence type="ECO:0000256" key="1">
    <source>
        <dbReference type="ARBA" id="ARBA00022441"/>
    </source>
</evidence>
<dbReference type="PANTHER" id="PTHR46228:SF2">
    <property type="entry name" value="KELCH REPEAT PROTEIN (AFU_ORTHOLOGUE AFUA_4G14350)"/>
    <property type="match status" value="1"/>
</dbReference>
<evidence type="ECO:0000256" key="2">
    <source>
        <dbReference type="ARBA" id="ARBA00022737"/>
    </source>
</evidence>
<accession>A0AA89BSE0</accession>
<dbReference type="InterPro" id="IPR015915">
    <property type="entry name" value="Kelch-typ_b-propeller"/>
</dbReference>
<evidence type="ECO:0000313" key="4">
    <source>
        <dbReference type="Proteomes" id="UP001186944"/>
    </source>
</evidence>
<dbReference type="Gene3D" id="2.120.10.80">
    <property type="entry name" value="Kelch-type beta propeller"/>
    <property type="match status" value="2"/>
</dbReference>
<keyword evidence="2" id="KW-0677">Repeat</keyword>
<proteinExistence type="predicted"/>
<dbReference type="Proteomes" id="UP001186944">
    <property type="component" value="Unassembled WGS sequence"/>
</dbReference>
<keyword evidence="4" id="KW-1185">Reference proteome</keyword>
<dbReference type="EMBL" id="VSWD01000009">
    <property type="protein sequence ID" value="KAK3093804.1"/>
    <property type="molecule type" value="Genomic_DNA"/>
</dbReference>
<dbReference type="PANTHER" id="PTHR46228">
    <property type="entry name" value="KELCH DOMAIN-CONTAINING PROTEIN"/>
    <property type="match status" value="1"/>
</dbReference>
<sequence>MQFRCLTEVRILFVRGKSIVTSRYFAFFSRNWEGSIKDTPLLIFLFYLVFDLQADKVTVIYIVFHIHIFFRDVLQVEVTSPPGLSGSTASIHGDDLYLFAGHGRQGNINDLYHFNLRKREWELLSSYKEEYSNPSPRDKAVSWIYNNKFYCFGGFGPPLQGFLSENGKFTSDDSSYPTRGWNNQLLEYDISKKKWVRHLAPGQHMQAAQVRNKVYIFGGRYQMERLNDLHFVEVDNLQWSGRLTTEGNIPEGRSWHSLSALDDGRLFMYGGFNTSCQPLSDAWTLDLLTLQWSQLKHVPGDRPRLWHTACVTPSQEVVIHGGCSNNILDYQVQTVSFDLMTGGELKLVLLQYFPVYRALESQIYRCSL</sequence>
<keyword evidence="1" id="KW-0880">Kelch repeat</keyword>
<protein>
    <submittedName>
        <fullName evidence="3">Uncharacterized protein</fullName>
    </submittedName>
</protein>
<dbReference type="InterPro" id="IPR011043">
    <property type="entry name" value="Gal_Oxase/kelch_b-propeller"/>
</dbReference>